<sequence length="434" mass="49039">MALPGFTANLIFGWCFSVIILEKPWGIPKFKWLSFPIFFAFLYMPLFIFFNVDLIYHATDTLTGPSKERIDRLVRQLSYIILLTSNSLIRIIFMWKGRKLADFLRRLKFYSKSRAKANKNPLSLMDVVVTYLVFFSTAVVAINGGVVTYRNPVFESWLQELSRLTHAIAFSCLFQLPVMIPVQCAFALILASMAYLGVIFGDYCQYVVYTLTQNKTKVGISIISTSSSSEQGDQPQKPDVENISATPSPPPPSQDHLFFTNQLRREILAKFEIVREIFDLAHEIVSPMALVLLADSSIQVVMKGYETMFVGKAGMISNVGNMVNYVSYVWILQSAQRLQNTISAGKAELEETLVNLSDETNKLEKHALRDVLKAMSVWNWEFTACELFVIDRRLASGILSLILTYVIVLVQLKVSDDTPDFIALANATQAHRST</sequence>
<evidence type="ECO:0000256" key="4">
    <source>
        <dbReference type="ARBA" id="ARBA00022989"/>
    </source>
</evidence>
<evidence type="ECO:0000256" key="3">
    <source>
        <dbReference type="ARBA" id="ARBA00022692"/>
    </source>
</evidence>
<feature type="transmembrane region" description="Helical" evidence="7">
    <location>
        <begin position="394"/>
        <end position="412"/>
    </location>
</feature>
<feature type="transmembrane region" description="Helical" evidence="7">
    <location>
        <begin position="167"/>
        <end position="191"/>
    </location>
</feature>
<feature type="region of interest" description="Disordered" evidence="6">
    <location>
        <begin position="226"/>
        <end position="255"/>
    </location>
</feature>
<comment type="subcellular location">
    <subcellularLocation>
        <location evidence="1">Cell membrane</location>
        <topology evidence="1">Multi-pass membrane protein</topology>
    </subcellularLocation>
</comment>
<keyword evidence="5 7" id="KW-0472">Membrane</keyword>
<evidence type="ECO:0000256" key="7">
    <source>
        <dbReference type="SAM" id="Phobius"/>
    </source>
</evidence>
<reference evidence="8 9" key="1">
    <citation type="submission" date="2024-08" db="EMBL/GenBank/DDBJ databases">
        <authorList>
            <person name="Cucini C."/>
            <person name="Frati F."/>
        </authorList>
    </citation>
    <scope>NUCLEOTIDE SEQUENCE [LARGE SCALE GENOMIC DNA]</scope>
</reference>
<evidence type="ECO:0000313" key="9">
    <source>
        <dbReference type="Proteomes" id="UP001642540"/>
    </source>
</evidence>
<evidence type="ECO:0008006" key="10">
    <source>
        <dbReference type="Google" id="ProtNLM"/>
    </source>
</evidence>
<dbReference type="Proteomes" id="UP001642540">
    <property type="component" value="Unassembled WGS sequence"/>
</dbReference>
<evidence type="ECO:0000256" key="6">
    <source>
        <dbReference type="SAM" id="MobiDB-lite"/>
    </source>
</evidence>
<evidence type="ECO:0000313" key="8">
    <source>
        <dbReference type="EMBL" id="CAL8134332.1"/>
    </source>
</evidence>
<organism evidence="8 9">
    <name type="scientific">Orchesella dallaii</name>
    <dbReference type="NCBI Taxonomy" id="48710"/>
    <lineage>
        <taxon>Eukaryota</taxon>
        <taxon>Metazoa</taxon>
        <taxon>Ecdysozoa</taxon>
        <taxon>Arthropoda</taxon>
        <taxon>Hexapoda</taxon>
        <taxon>Collembola</taxon>
        <taxon>Entomobryomorpha</taxon>
        <taxon>Entomobryoidea</taxon>
        <taxon>Orchesellidae</taxon>
        <taxon>Orchesellinae</taxon>
        <taxon>Orchesella</taxon>
    </lineage>
</organism>
<feature type="transmembrane region" description="Helical" evidence="7">
    <location>
        <begin position="33"/>
        <end position="56"/>
    </location>
</feature>
<protein>
    <recommendedName>
        <fullName evidence="10">Gustatory receptor</fullName>
    </recommendedName>
</protein>
<name>A0ABP1RS07_9HEXA</name>
<evidence type="ECO:0000256" key="5">
    <source>
        <dbReference type="ARBA" id="ARBA00023136"/>
    </source>
</evidence>
<feature type="transmembrane region" description="Helical" evidence="7">
    <location>
        <begin position="122"/>
        <end position="147"/>
    </location>
</feature>
<comment type="caution">
    <text evidence="8">The sequence shown here is derived from an EMBL/GenBank/DDBJ whole genome shotgun (WGS) entry which is preliminary data.</text>
</comment>
<gene>
    <name evidence="8" type="ORF">ODALV1_LOCUS25474</name>
</gene>
<accession>A0ABP1RS07</accession>
<feature type="transmembrane region" description="Helical" evidence="7">
    <location>
        <begin position="6"/>
        <end position="21"/>
    </location>
</feature>
<evidence type="ECO:0000256" key="1">
    <source>
        <dbReference type="ARBA" id="ARBA00004651"/>
    </source>
</evidence>
<dbReference type="EMBL" id="CAXLJM020000104">
    <property type="protein sequence ID" value="CAL8134332.1"/>
    <property type="molecule type" value="Genomic_DNA"/>
</dbReference>
<keyword evidence="9" id="KW-1185">Reference proteome</keyword>
<dbReference type="InterPro" id="IPR013604">
    <property type="entry name" value="7TM_chemorcpt"/>
</dbReference>
<dbReference type="Pfam" id="PF08395">
    <property type="entry name" value="7tm_7"/>
    <property type="match status" value="1"/>
</dbReference>
<evidence type="ECO:0000256" key="2">
    <source>
        <dbReference type="ARBA" id="ARBA00022475"/>
    </source>
</evidence>
<feature type="transmembrane region" description="Helical" evidence="7">
    <location>
        <begin position="76"/>
        <end position="95"/>
    </location>
</feature>
<proteinExistence type="predicted"/>
<keyword evidence="2" id="KW-1003">Cell membrane</keyword>
<keyword evidence="4 7" id="KW-1133">Transmembrane helix</keyword>
<keyword evidence="3 7" id="KW-0812">Transmembrane</keyword>